<evidence type="ECO:0000313" key="3">
    <source>
        <dbReference type="Proteomes" id="UP000184600"/>
    </source>
</evidence>
<feature type="compositionally biased region" description="Low complexity" evidence="1">
    <location>
        <begin position="43"/>
        <end position="52"/>
    </location>
</feature>
<evidence type="ECO:0000313" key="2">
    <source>
        <dbReference type="EMBL" id="SHO57112.1"/>
    </source>
</evidence>
<feature type="region of interest" description="Disordered" evidence="1">
    <location>
        <begin position="31"/>
        <end position="185"/>
    </location>
</feature>
<dbReference type="EMBL" id="FRFG01000032">
    <property type="protein sequence ID" value="SHO57112.1"/>
    <property type="molecule type" value="Genomic_DNA"/>
</dbReference>
<evidence type="ECO:0000256" key="1">
    <source>
        <dbReference type="SAM" id="MobiDB-lite"/>
    </source>
</evidence>
<feature type="compositionally biased region" description="Low complexity" evidence="1">
    <location>
        <begin position="103"/>
        <end position="116"/>
    </location>
</feature>
<dbReference type="Proteomes" id="UP000184600">
    <property type="component" value="Unassembled WGS sequence"/>
</dbReference>
<dbReference type="AlphaFoldDB" id="A0A1M7YX00"/>
<sequence length="211" mass="22618">MPERQSCGTAPVPAVIVPARSDTPEFLPAPAPAWCDPYSGDASSGTGTSGRRTALRPARPQSSAHDQFQPAFLTEQTAAVMRRRSRSPPYLQTAMHRRSVPSPGAAHHATPPAALHSVRPTPQQCAKYHDAESPPASRSGNRPDGSDYQSSESPVSHTDRCPAVVNDGTESLPATAPADRCPEYSPHRREPLLQLRQFLTVSVWSVAACPV</sequence>
<proteinExistence type="predicted"/>
<organism evidence="2 3">
    <name type="scientific">Vibrio quintilis</name>
    <dbReference type="NCBI Taxonomy" id="1117707"/>
    <lineage>
        <taxon>Bacteria</taxon>
        <taxon>Pseudomonadati</taxon>
        <taxon>Pseudomonadota</taxon>
        <taxon>Gammaproteobacteria</taxon>
        <taxon>Vibrionales</taxon>
        <taxon>Vibrionaceae</taxon>
        <taxon>Vibrio</taxon>
    </lineage>
</organism>
<name>A0A1M7YX00_9VIBR</name>
<accession>A0A1M7YX00</accession>
<reference evidence="3" key="1">
    <citation type="submission" date="2016-12" db="EMBL/GenBank/DDBJ databases">
        <authorList>
            <person name="Rodrigo-Torres L."/>
            <person name="Arahal R.D."/>
            <person name="Lucena T."/>
        </authorList>
    </citation>
    <scope>NUCLEOTIDE SEQUENCE [LARGE SCALE GENOMIC DNA]</scope>
</reference>
<protein>
    <submittedName>
        <fullName evidence="2">Uncharacterized protein</fullName>
    </submittedName>
</protein>
<feature type="compositionally biased region" description="Polar residues" evidence="1">
    <location>
        <begin position="147"/>
        <end position="156"/>
    </location>
</feature>
<keyword evidence="3" id="KW-1185">Reference proteome</keyword>
<gene>
    <name evidence="2" type="ORF">VQ7734_02881</name>
</gene>